<accession>A0ABP9LFB0</accession>
<reference evidence="9" key="1">
    <citation type="journal article" date="2019" name="Int. J. Syst. Evol. Microbiol.">
        <title>The Global Catalogue of Microorganisms (GCM) 10K type strain sequencing project: providing services to taxonomists for standard genome sequencing and annotation.</title>
        <authorList>
            <consortium name="The Broad Institute Genomics Platform"/>
            <consortium name="The Broad Institute Genome Sequencing Center for Infectious Disease"/>
            <person name="Wu L."/>
            <person name="Ma J."/>
        </authorList>
    </citation>
    <scope>NUCLEOTIDE SEQUENCE [LARGE SCALE GENOMIC DNA]</scope>
    <source>
        <strain evidence="9">JCM 18015</strain>
    </source>
</reference>
<gene>
    <name evidence="8" type="primary">nifE</name>
    <name evidence="8" type="ORF">GCM10023209_27360</name>
</gene>
<evidence type="ECO:0000256" key="6">
    <source>
        <dbReference type="RuleBase" id="RU004021"/>
    </source>
</evidence>
<keyword evidence="5 6" id="KW-0535">Nitrogen fixation</keyword>
<organism evidence="8 9">
    <name type="scientific">[Roseibacterium] beibuensis</name>
    <dbReference type="NCBI Taxonomy" id="1193142"/>
    <lineage>
        <taxon>Bacteria</taxon>
        <taxon>Pseudomonadati</taxon>
        <taxon>Pseudomonadota</taxon>
        <taxon>Alphaproteobacteria</taxon>
        <taxon>Rhodobacterales</taxon>
        <taxon>Roseobacteraceae</taxon>
        <taxon>Roseicyclus</taxon>
    </lineage>
</organism>
<evidence type="ECO:0000256" key="1">
    <source>
        <dbReference type="ARBA" id="ARBA00003171"/>
    </source>
</evidence>
<comment type="caution">
    <text evidence="8">The sequence shown here is derived from an EMBL/GenBank/DDBJ whole genome shotgun (WGS) entry which is preliminary data.</text>
</comment>
<dbReference type="InterPro" id="IPR049939">
    <property type="entry name" value="NifE-like"/>
</dbReference>
<comment type="similarity">
    <text evidence="3 6">Belongs to the NifD/NifK/NifE/NifN family.</text>
</comment>
<evidence type="ECO:0000313" key="9">
    <source>
        <dbReference type="Proteomes" id="UP001499910"/>
    </source>
</evidence>
<dbReference type="Gene3D" id="3.40.50.12380">
    <property type="entry name" value="Nitrogenase MoFe cofactor biosynthesis protein NifE, C-terminal"/>
    <property type="match status" value="1"/>
</dbReference>
<evidence type="ECO:0000256" key="4">
    <source>
        <dbReference type="ARBA" id="ARBA00013280"/>
    </source>
</evidence>
<dbReference type="PANTHER" id="PTHR42956">
    <property type="entry name" value="NITROGENASE IRON-MOLYBDENUM COFACTOR BIOSYNTHESIS PROTEIN NIFE"/>
    <property type="match status" value="1"/>
</dbReference>
<dbReference type="Gene3D" id="3.40.50.1980">
    <property type="entry name" value="Nitrogenase molybdenum iron protein domain"/>
    <property type="match status" value="1"/>
</dbReference>
<dbReference type="PROSITE" id="PS00699">
    <property type="entry name" value="NITROGENASE_1_1"/>
    <property type="match status" value="1"/>
</dbReference>
<comment type="function">
    <text evidence="1">This protein may play a role in the biosynthesis of the prosthetic group of nitrogenase (FeMo cofactor).</text>
</comment>
<evidence type="ECO:0000256" key="3">
    <source>
        <dbReference type="ARBA" id="ARBA00011002"/>
    </source>
</evidence>
<evidence type="ECO:0000313" key="8">
    <source>
        <dbReference type="EMBL" id="GAA5077307.1"/>
    </source>
</evidence>
<evidence type="ECO:0000256" key="2">
    <source>
        <dbReference type="ARBA" id="ARBA00005155"/>
    </source>
</evidence>
<dbReference type="EMBL" id="BAABHW010000004">
    <property type="protein sequence ID" value="GAA5077307.1"/>
    <property type="molecule type" value="Genomic_DNA"/>
</dbReference>
<keyword evidence="9" id="KW-1185">Reference proteome</keyword>
<dbReference type="PANTHER" id="PTHR42956:SF1">
    <property type="entry name" value="NITROGENASE IRON-MOLYBDENUM COFACTOR BIOSYNTHESIS PROTEIN NIFE"/>
    <property type="match status" value="1"/>
</dbReference>
<evidence type="ECO:0000256" key="5">
    <source>
        <dbReference type="ARBA" id="ARBA00023231"/>
    </source>
</evidence>
<comment type="pathway">
    <text evidence="2">Cofactor biosynthesis; Fe-Mo cofactor biosynthesis.</text>
</comment>
<feature type="domain" description="Nitrogenase/oxidoreductase component 1" evidence="7">
    <location>
        <begin position="46"/>
        <end position="446"/>
    </location>
</feature>
<dbReference type="NCBIfam" id="TIGR01283">
    <property type="entry name" value="nifE"/>
    <property type="match status" value="1"/>
</dbReference>
<proteinExistence type="inferred from homology"/>
<evidence type="ECO:0000259" key="7">
    <source>
        <dbReference type="Pfam" id="PF00148"/>
    </source>
</evidence>
<dbReference type="SUPFAM" id="SSF53807">
    <property type="entry name" value="Helical backbone' metal receptor"/>
    <property type="match status" value="1"/>
</dbReference>
<sequence>MNDAVKNKITDVFNEPACATNAGKSDQQRKKGCAKPLVPGAAAGGCAFDGAKIALQPIVDVAHLVHAPLACEGNGWDNRGAASSGSELYRTGFTTDMTELDIVMGFGEKKLYRAIREVVEKHHPPAVFVYSTCVPALIGDDIHAVCKAATQTFATPCIPIDVPGYVGSKNLGNKLAGEAMLDHVIGTVEPQEVTPYDINIVGDYNLSGELWQVKPLLDRLGIRILGSLAADARYRQVAMMHRARVTMMVCSKALINVARKLEERYGIPYFEGSFYGISDTSQALRTMCAMLVDRGAAPDLIDRCEALITEQEAAIRAELEPLRPRVAGKRVLLYTGGHKSWSVVAALQELGMEVVGTSVRKATEEDKDRVIDVMGDDKHMFENMAPKDMYRLLREAGADVLMSGGRSQFVALKAKVPWVDVNQEKHEPYAGYMGMVDLVRAIDRSINNPMWDELRGPAPWDAPLTGGRVLPPHAGTCPATGIAAGAARPVAYVPPAPAPADPPGCPVHLGGFESSATDFEDC</sequence>
<dbReference type="Proteomes" id="UP001499910">
    <property type="component" value="Unassembled WGS sequence"/>
</dbReference>
<dbReference type="PROSITE" id="PS00090">
    <property type="entry name" value="NITROGENASE_1_2"/>
    <property type="match status" value="1"/>
</dbReference>
<dbReference type="InterPro" id="IPR005973">
    <property type="entry name" value="NifE"/>
</dbReference>
<protein>
    <recommendedName>
        <fullName evidence="4">Nitrogenase iron-molybdenum cofactor biosynthesis protein NifE</fullName>
    </recommendedName>
</protein>
<dbReference type="RefSeq" id="WP_259549710.1">
    <property type="nucleotide sequence ID" value="NZ_BAABHW010000004.1"/>
</dbReference>
<dbReference type="InterPro" id="IPR000318">
    <property type="entry name" value="Nase_comp1_CS"/>
</dbReference>
<dbReference type="InterPro" id="IPR000510">
    <property type="entry name" value="Nase/OxRdtase_comp1"/>
</dbReference>
<name>A0ABP9LFB0_9RHOB</name>
<dbReference type="Pfam" id="PF00148">
    <property type="entry name" value="Oxidored_nitro"/>
    <property type="match status" value="1"/>
</dbReference>